<dbReference type="AlphaFoldDB" id="A5BJ68"/>
<dbReference type="InterPro" id="IPR008927">
    <property type="entry name" value="6-PGluconate_DH-like_C_sf"/>
</dbReference>
<feature type="compositionally biased region" description="Low complexity" evidence="1">
    <location>
        <begin position="327"/>
        <end position="338"/>
    </location>
</feature>
<feature type="region of interest" description="Disordered" evidence="1">
    <location>
        <begin position="383"/>
        <end position="428"/>
    </location>
</feature>
<dbReference type="PANTHER" id="PTHR33912:SF3">
    <property type="entry name" value="OS01G0939400 PROTEIN"/>
    <property type="match status" value="1"/>
</dbReference>
<gene>
    <name evidence="2" type="ORF">VITISV_007275</name>
</gene>
<accession>A5BJ68</accession>
<dbReference type="SUPFAM" id="SSF48179">
    <property type="entry name" value="6-phosphogluconate dehydrogenase C-terminal domain-like"/>
    <property type="match status" value="1"/>
</dbReference>
<proteinExistence type="predicted"/>
<dbReference type="InterPro" id="IPR040381">
    <property type="entry name" value="At4g14450-like"/>
</dbReference>
<dbReference type="EMBL" id="AM461278">
    <property type="protein sequence ID" value="CAN76949.1"/>
    <property type="molecule type" value="Genomic_DNA"/>
</dbReference>
<dbReference type="InterPro" id="IPR013328">
    <property type="entry name" value="6PGD_dom2"/>
</dbReference>
<dbReference type="OrthoDB" id="1935372at2759"/>
<sequence length="454" mass="49727">MLTPDAFLSMGKLYCYSRSVSWKVMTLFLWPSIAGMVAALTNESATSKSVYFAHCTSEMIFITHLLSEDPEKLSGPLLADTYVTLLKGRNAWYGQKLAEGELSLEMGDSIKGKGMIQASACPIISLKSRYLTAEGAFIKTQCKMQFFDLTFTKGISAVKAFYELLSQSCLSILHSEENKPVAPVELCPILKTLYNILIAREASSQAILQALRDQTMNDPRDRIAMAQTHAFYRPSLLVLQIRDVFIIFNRLILFLVTFLSQRQTGDRNGREPVSAGERAPEKEGYREMSLVDYASSSDEDEEAEPIQEQQLHSQVPLAPNPDPPLPQTQSSASASDQQPEIASSSSVPSIEKLPDASFLLNSPAISSHLLSGYDHSSRVAAAMAESASRKREAKGFSSSLPRSKVPKGTLPHSRNVPDTVGGLLVPPQLKGKSNVVTEDLSKLFVKKPVGSSSQ</sequence>
<organism evidence="2">
    <name type="scientific">Vitis vinifera</name>
    <name type="common">Grape</name>
    <dbReference type="NCBI Taxonomy" id="29760"/>
    <lineage>
        <taxon>Eukaryota</taxon>
        <taxon>Viridiplantae</taxon>
        <taxon>Streptophyta</taxon>
        <taxon>Embryophyta</taxon>
        <taxon>Tracheophyta</taxon>
        <taxon>Spermatophyta</taxon>
        <taxon>Magnoliopsida</taxon>
        <taxon>eudicotyledons</taxon>
        <taxon>Gunneridae</taxon>
        <taxon>Pentapetalae</taxon>
        <taxon>rosids</taxon>
        <taxon>Vitales</taxon>
        <taxon>Vitaceae</taxon>
        <taxon>Viteae</taxon>
        <taxon>Vitis</taxon>
    </lineage>
</organism>
<feature type="region of interest" description="Disordered" evidence="1">
    <location>
        <begin position="265"/>
        <end position="348"/>
    </location>
</feature>
<protein>
    <submittedName>
        <fullName evidence="2">Uncharacterized protein</fullName>
    </submittedName>
</protein>
<dbReference type="Gene3D" id="1.10.1040.10">
    <property type="entry name" value="N-(1-d-carboxylethyl)-l-norvaline Dehydrogenase, domain 2"/>
    <property type="match status" value="1"/>
</dbReference>
<reference evidence="2" key="1">
    <citation type="journal article" date="2007" name="PLoS ONE">
        <title>The first genome sequence of an elite grapevine cultivar (Pinot noir Vitis vinifera L.): coping with a highly heterozygous genome.</title>
        <authorList>
            <person name="Velasco R."/>
            <person name="Zharkikh A."/>
            <person name="Troggio M."/>
            <person name="Cartwright D.A."/>
            <person name="Cestaro A."/>
            <person name="Pruss D."/>
            <person name="Pindo M."/>
            <person name="FitzGerald L.M."/>
            <person name="Vezzulli S."/>
            <person name="Reid J."/>
            <person name="Malacarne G."/>
            <person name="Iliev D."/>
            <person name="Coppola G."/>
            <person name="Wardell B."/>
            <person name="Micheletti D."/>
            <person name="Macalma T."/>
            <person name="Facci M."/>
            <person name="Mitchell J.T."/>
            <person name="Perazzolli M."/>
            <person name="Eldredge G."/>
            <person name="Gatto P."/>
            <person name="Oyzerski R."/>
            <person name="Moretto M."/>
            <person name="Gutin N."/>
            <person name="Stefanini M."/>
            <person name="Chen Y."/>
            <person name="Segala C."/>
            <person name="Davenport C."/>
            <person name="Dematte L."/>
            <person name="Mraz A."/>
            <person name="Battilana J."/>
            <person name="Stormo K."/>
            <person name="Costa F."/>
            <person name="Tao Q."/>
            <person name="Si-Ammour A."/>
            <person name="Harkins T."/>
            <person name="Lackey A."/>
            <person name="Perbost C."/>
            <person name="Taillon B."/>
            <person name="Stella A."/>
            <person name="Solovyev V."/>
            <person name="Fawcett J.A."/>
            <person name="Sterck L."/>
            <person name="Vandepoele K."/>
            <person name="Grando S.M."/>
            <person name="Toppo S."/>
            <person name="Moser C."/>
            <person name="Lanchbury J."/>
            <person name="Bogden R."/>
            <person name="Skolnick M."/>
            <person name="Sgaramella V."/>
            <person name="Bhatnagar S.K."/>
            <person name="Fontana P."/>
            <person name="Gutin A."/>
            <person name="Van de Peer Y."/>
            <person name="Salamini F."/>
            <person name="Viola R."/>
        </authorList>
    </citation>
    <scope>NUCLEOTIDE SEQUENCE</scope>
</reference>
<name>A5BJ68_VITVI</name>
<evidence type="ECO:0000256" key="1">
    <source>
        <dbReference type="SAM" id="MobiDB-lite"/>
    </source>
</evidence>
<dbReference type="PANTHER" id="PTHR33912">
    <property type="entry name" value="OS01G0939400 PROTEIN"/>
    <property type="match status" value="1"/>
</dbReference>
<dbReference type="ExpressionAtlas" id="A5BJ68">
    <property type="expression patterns" value="baseline and differential"/>
</dbReference>
<evidence type="ECO:0000313" key="2">
    <source>
        <dbReference type="EMBL" id="CAN76949.1"/>
    </source>
</evidence>